<evidence type="ECO:0000259" key="6">
    <source>
        <dbReference type="PROSITE" id="PS50222"/>
    </source>
</evidence>
<dbReference type="SUPFAM" id="SSF52129">
    <property type="entry name" value="Caspase-like"/>
    <property type="match status" value="1"/>
</dbReference>
<sequence>MLRLLLLSCATAAIGRGLDDLSLSFFDSGYDPATLGDERCFIKDSSDPAHHITYAACCCNNKTTPINLVEDNAWPCFAKKVTSPIKLHGSKPYCDILCSSRPWFCTSCYGNAPICCNGKAETCGITLDKEPCCAANEKEVGASCCKELGSTCWWMPNSWLVVFFLRGTPCCLEDSSQILCVSEQSCNQTFAGALGVSLALALLAAALQAVIYLNGGRMDLSPRKKWRFRMTMASPSLALFFGLHMIVYFNFQEIWQKTPVQALTVCVWWAFGSWILMQGAFGLSLLAVRGCGCGASRSRSPPATQSRPARPDVRLGVFLNMQDYEHLDPVCDRWWQGLVKIFQDGGWQVLQWVDLKKNNVESLLDLIEQHLRGTKRPTVFVYISCHSQMVFGCPQFLPVDSQRGEDGVSVFAFVKRLSDMHCTSARIHVIVNGCMQTSGLRERLIAWWTYPRQEDFLLSKPRRLLRNSDAQAWMLFACHPGRAAPGDERSGGIFTRRISKVLNGHLGPNDSCIERTYEELMQKLRRREDSDGDDEVRGVRFQPLFMTTGESIAAREDRILQQPLHVGLTLTLSTLTLFDLSNLHWTRLLHQPEPRREGLASKVQHFRKRNALDLGSARRSVDFSNEEPEMEHALSSFVPLSLFERKPPETWTNQGRRSRKSSAKPRPSAALGGANRGRWLASFNRYLYDGEIHSDDIPRALLHCGFEDTRPRLVASALQKVAEYNTLDEDEFLHFMCEYEEELKEDAFQHFQKYMADGRLPFSSLPSILKEMELQPCRRVLTQLTEEVMGEPRGLTLPEFERTLELLRARYCFLLEELEHFKNVFQVFDRDCSGGMSLAELSSAFAWLGFPITGSVCRLHQQHDLDDKGALTQTEFLRCLRSLYEEEAQEISRRLARKGGRCRNGLQLEELLRALGYTATVDILVDALQAQHLCKGYVRNSQLLGMPFAQVEFNLGLDELRELTCSIRERDSFTDEEMEEMKVAFALQSKSQAEIATPALQKALRWLGHLYHFDRVQHLVQELDLDGDGLLDFTLFVKLLRKCRDQDRQKATEAFFEFDSLDLGFLDEDHQFDAFQRLGFDEDVFRPELRPEGLRLQQFLKIVQRFKSDPTRLRALRDQDFFEAHELAELRRHFQRFDKDASGELKEHELVDLLEALFPRHAHLREFRPFFRELLHFADVNQNERLDFREFVRLIRKIRDQEEEFHFELYTASLEELAFSKKEVGEIRQFFLTVAGHRERLPFEEVTEMLAGSFKLKEPDKQRLLMLCRSALETSGDGDEDINFLTFLHIMRKVLDSGWLDRANPATDAVAASEGEVAPVPGT</sequence>
<keyword evidence="1" id="KW-0677">Repeat</keyword>
<dbReference type="Gene3D" id="1.10.238.10">
    <property type="entry name" value="EF-hand"/>
    <property type="match status" value="3"/>
</dbReference>
<dbReference type="InterPro" id="IPR029030">
    <property type="entry name" value="Caspase-like_dom_sf"/>
</dbReference>
<feature type="transmembrane region" description="Helical" evidence="4">
    <location>
        <begin position="190"/>
        <end position="214"/>
    </location>
</feature>
<evidence type="ECO:0000256" key="3">
    <source>
        <dbReference type="SAM" id="MobiDB-lite"/>
    </source>
</evidence>
<proteinExistence type="predicted"/>
<feature type="domain" description="EF-hand" evidence="6">
    <location>
        <begin position="816"/>
        <end position="851"/>
    </location>
</feature>
<evidence type="ECO:0000256" key="2">
    <source>
        <dbReference type="ARBA" id="ARBA00022837"/>
    </source>
</evidence>
<evidence type="ECO:0000256" key="1">
    <source>
        <dbReference type="ARBA" id="ARBA00022737"/>
    </source>
</evidence>
<evidence type="ECO:0000256" key="4">
    <source>
        <dbReference type="SAM" id="Phobius"/>
    </source>
</evidence>
<feature type="domain" description="EF-hand" evidence="6">
    <location>
        <begin position="1011"/>
        <end position="1046"/>
    </location>
</feature>
<dbReference type="InterPro" id="IPR002048">
    <property type="entry name" value="EF_hand_dom"/>
</dbReference>
<dbReference type="InterPro" id="IPR050145">
    <property type="entry name" value="Centrin_CML-like"/>
</dbReference>
<comment type="caution">
    <text evidence="7">The sequence shown here is derived from an EMBL/GenBank/DDBJ whole genome shotgun (WGS) entry which is preliminary data.</text>
</comment>
<keyword evidence="4" id="KW-1133">Transmembrane helix</keyword>
<dbReference type="EMBL" id="CAXAMN010022384">
    <property type="protein sequence ID" value="CAK9068956.1"/>
    <property type="molecule type" value="Genomic_DNA"/>
</dbReference>
<name>A0ABP0NZF9_9DINO</name>
<feature type="domain" description="EF-hand" evidence="6">
    <location>
        <begin position="1125"/>
        <end position="1160"/>
    </location>
</feature>
<feature type="chain" id="PRO_5047396553" description="EF-hand domain-containing protein" evidence="5">
    <location>
        <begin position="18"/>
        <end position="1323"/>
    </location>
</feature>
<dbReference type="Proteomes" id="UP001642484">
    <property type="component" value="Unassembled WGS sequence"/>
</dbReference>
<feature type="signal peptide" evidence="5">
    <location>
        <begin position="1"/>
        <end position="17"/>
    </location>
</feature>
<feature type="transmembrane region" description="Helical" evidence="4">
    <location>
        <begin position="226"/>
        <end position="247"/>
    </location>
</feature>
<evidence type="ECO:0000313" key="7">
    <source>
        <dbReference type="EMBL" id="CAK9068956.1"/>
    </source>
</evidence>
<dbReference type="PROSITE" id="PS50222">
    <property type="entry name" value="EF_HAND_2"/>
    <property type="match status" value="3"/>
</dbReference>
<keyword evidence="4" id="KW-0812">Transmembrane</keyword>
<dbReference type="SUPFAM" id="SSF47473">
    <property type="entry name" value="EF-hand"/>
    <property type="match status" value="2"/>
</dbReference>
<keyword evidence="5" id="KW-0732">Signal</keyword>
<accession>A0ABP0NZF9</accession>
<dbReference type="Pfam" id="PF13833">
    <property type="entry name" value="EF-hand_8"/>
    <property type="match status" value="1"/>
</dbReference>
<dbReference type="InterPro" id="IPR011992">
    <property type="entry name" value="EF-hand-dom_pair"/>
</dbReference>
<evidence type="ECO:0000256" key="5">
    <source>
        <dbReference type="SAM" id="SignalP"/>
    </source>
</evidence>
<keyword evidence="2" id="KW-0106">Calcium</keyword>
<dbReference type="PANTHER" id="PTHR23050">
    <property type="entry name" value="CALCIUM BINDING PROTEIN"/>
    <property type="match status" value="1"/>
</dbReference>
<feature type="transmembrane region" description="Helical" evidence="4">
    <location>
        <begin position="267"/>
        <end position="288"/>
    </location>
</feature>
<keyword evidence="4" id="KW-0472">Membrane</keyword>
<evidence type="ECO:0000313" key="8">
    <source>
        <dbReference type="Proteomes" id="UP001642484"/>
    </source>
</evidence>
<dbReference type="SMART" id="SM00054">
    <property type="entry name" value="EFh"/>
    <property type="match status" value="4"/>
</dbReference>
<gene>
    <name evidence="7" type="ORF">CCMP2556_LOCUS33886</name>
</gene>
<organism evidence="7 8">
    <name type="scientific">Durusdinium trenchii</name>
    <dbReference type="NCBI Taxonomy" id="1381693"/>
    <lineage>
        <taxon>Eukaryota</taxon>
        <taxon>Sar</taxon>
        <taxon>Alveolata</taxon>
        <taxon>Dinophyceae</taxon>
        <taxon>Suessiales</taxon>
        <taxon>Symbiodiniaceae</taxon>
        <taxon>Durusdinium</taxon>
    </lineage>
</organism>
<protein>
    <recommendedName>
        <fullName evidence="6">EF-hand domain-containing protein</fullName>
    </recommendedName>
</protein>
<keyword evidence="8" id="KW-1185">Reference proteome</keyword>
<feature type="region of interest" description="Disordered" evidence="3">
    <location>
        <begin position="647"/>
        <end position="672"/>
    </location>
</feature>
<reference evidence="7 8" key="1">
    <citation type="submission" date="2024-02" db="EMBL/GenBank/DDBJ databases">
        <authorList>
            <person name="Chen Y."/>
            <person name="Shah S."/>
            <person name="Dougan E. K."/>
            <person name="Thang M."/>
            <person name="Chan C."/>
        </authorList>
    </citation>
    <scope>NUCLEOTIDE SEQUENCE [LARGE SCALE GENOMIC DNA]</scope>
</reference>